<dbReference type="NCBIfam" id="TIGR01863">
    <property type="entry name" value="cas_Csd1"/>
    <property type="match status" value="1"/>
</dbReference>
<organism evidence="1 2">
    <name type="scientific">Pseudoalteromonas arctica</name>
    <dbReference type="NCBI Taxonomy" id="394751"/>
    <lineage>
        <taxon>Bacteria</taxon>
        <taxon>Pseudomonadati</taxon>
        <taxon>Pseudomonadota</taxon>
        <taxon>Gammaproteobacteria</taxon>
        <taxon>Alteromonadales</taxon>
        <taxon>Pseudoalteromonadaceae</taxon>
        <taxon>Pseudoalteromonas</taxon>
    </lineage>
</organism>
<reference evidence="1" key="1">
    <citation type="submission" date="2020-04" db="EMBL/GenBank/DDBJ databases">
        <title>Genome Sequencing for Pseudoaltermonas arctica.</title>
        <authorList>
            <person name="Elkins N.S."/>
        </authorList>
    </citation>
    <scope>NUCLEOTIDE SEQUENCE [LARGE SCALE GENOMIC DNA]</scope>
    <source>
        <strain evidence="1">NEC-BIFX-2020_0012</strain>
    </source>
</reference>
<name>A0A7Y0DQV3_9GAMM</name>
<dbReference type="EMBL" id="JABBMT010000003">
    <property type="protein sequence ID" value="NMM39881.1"/>
    <property type="molecule type" value="Genomic_DNA"/>
</dbReference>
<evidence type="ECO:0000313" key="1">
    <source>
        <dbReference type="EMBL" id="NMM39881.1"/>
    </source>
</evidence>
<dbReference type="Proteomes" id="UP000570493">
    <property type="component" value="Unassembled WGS sequence"/>
</dbReference>
<dbReference type="Pfam" id="PF09709">
    <property type="entry name" value="Cas_Csd1"/>
    <property type="match status" value="1"/>
</dbReference>
<evidence type="ECO:0000313" key="2">
    <source>
        <dbReference type="Proteomes" id="UP000570493"/>
    </source>
</evidence>
<dbReference type="CDD" id="cd09757">
    <property type="entry name" value="Cas8c_I-C"/>
    <property type="match status" value="1"/>
</dbReference>
<proteinExistence type="predicted"/>
<sequence length="658" mass="74231">MSWLTKLYETYEQAKIRYDDLPIDQQVMPISHTPQTAHVHVVINENGDFLRAEVLEKQVLILPATEQSAGRASGLAPHALADKIQYVAGDYAAFGGIKKPGYDLYLTQLRNWVASDFKHSAVQAILSYVEKGQLVKDLIAAKIMFAHDNQLLTQWQDDGEAPALFKVLPKEKGQLDQGSALVCWSVETKGIAQSKTWLDETIQQSWIDYESQNGGEKALCFVTGNEQVVATNHPAKIRHSGDKAKLISANDTSGFTFRGKFLTVNDAANVSFEVTQKAHNALRWLLAKQGYRTGEQVYLAWAVSGKETPIPTELDLMSLFANSEEVDHQKNLGESYAEQLNRYFSGMVGHNDLEANEKLEANEQIALLGLDSATPGRMGIIYYRETIAQEFIDQLHKWQLDLGWWQRVKKNEKATWLPCAPSLYKVLDGVYGDVLKSSETLKKNLVARLYPCIVEGQPIPIDIVNNAFQRATNRVAYKSDQTWLWLQNLGIACALYKGYCKRTANLTHKKDYNMALQETYASRDYLFGRLLATANKIEQVALSIGEGNRLTTAERYMNRFVSKPAATWLTISTALQPYQQRLHSRLSGYDSATKKLVTSITDMFEIDEFTSDKKLSPEFLLGFHSQMLWLEQHKVVEGQWVNKTDSALIVEEQPTQVL</sequence>
<keyword evidence="2" id="KW-1185">Reference proteome</keyword>
<gene>
    <name evidence="1" type="primary">cas8c</name>
    <name evidence="1" type="ORF">HHO47_03250</name>
</gene>
<accession>A0A7Y0DQV3</accession>
<dbReference type="AlphaFoldDB" id="A0A7Y0DQV3"/>
<protein>
    <submittedName>
        <fullName evidence="1">Type I-C CRISPR-associated protein Cas8c/Csd1</fullName>
    </submittedName>
</protein>
<comment type="caution">
    <text evidence="1">The sequence shown here is derived from an EMBL/GenBank/DDBJ whole genome shotgun (WGS) entry which is preliminary data.</text>
</comment>
<dbReference type="InterPro" id="IPR010144">
    <property type="entry name" value="CRISPR-assoc_prot_Csd1-typ"/>
</dbReference>
<dbReference type="RefSeq" id="WP_169018857.1">
    <property type="nucleotide sequence ID" value="NZ_JABBMT010000003.1"/>
</dbReference>